<dbReference type="OrthoDB" id="7629608at2"/>
<sequence>MKLQQFKKELDRDPAFTGKMALDFAMLISRQAETVYEDRGIEFPVIVSSTLLCLAEVGSASLVEIARTLDHPHQLVAQRVKTMAKLDLITSAPDPDDRRRTIFRLTPKGWQQANLLKDYRRDAALVFSALSEEVSADLLALLHQAVTALKDKPLADRFADLAQTEDK</sequence>
<accession>A0A501PBB9</accession>
<dbReference type="RefSeq" id="WP_139941591.1">
    <property type="nucleotide sequence ID" value="NZ_JBHSYP010000005.1"/>
</dbReference>
<keyword evidence="3" id="KW-1185">Reference proteome</keyword>
<dbReference type="GO" id="GO:0003677">
    <property type="term" value="F:DNA binding"/>
    <property type="evidence" value="ECO:0007669"/>
    <property type="project" value="UniProtKB-KW"/>
</dbReference>
<dbReference type="GO" id="GO:0003700">
    <property type="term" value="F:DNA-binding transcription factor activity"/>
    <property type="evidence" value="ECO:0007669"/>
    <property type="project" value="InterPro"/>
</dbReference>
<feature type="domain" description="HTH marR-type" evidence="1">
    <location>
        <begin position="34"/>
        <end position="135"/>
    </location>
</feature>
<dbReference type="InterPro" id="IPR036388">
    <property type="entry name" value="WH-like_DNA-bd_sf"/>
</dbReference>
<keyword evidence="2" id="KW-0238">DNA-binding</keyword>
<dbReference type="SMART" id="SM00347">
    <property type="entry name" value="HTH_MARR"/>
    <property type="match status" value="1"/>
</dbReference>
<dbReference type="AlphaFoldDB" id="A0A501PBB9"/>
<gene>
    <name evidence="2" type="ORF">FIV46_14200</name>
</gene>
<dbReference type="InterPro" id="IPR000835">
    <property type="entry name" value="HTH_MarR-typ"/>
</dbReference>
<reference evidence="3" key="1">
    <citation type="submission" date="2019-06" db="EMBL/GenBank/DDBJ databases">
        <title>The complete genome of Emcibacter congregatus ZYLT.</title>
        <authorList>
            <person name="Zhao Z."/>
        </authorList>
    </citation>
    <scope>NUCLEOTIDE SEQUENCE [LARGE SCALE GENOMIC DNA]</scope>
    <source>
        <strain evidence="3">MCCC 1A06723</strain>
    </source>
</reference>
<dbReference type="Proteomes" id="UP000319148">
    <property type="component" value="Unassembled WGS sequence"/>
</dbReference>
<dbReference type="EMBL" id="VFIY01000018">
    <property type="protein sequence ID" value="TPD57276.1"/>
    <property type="molecule type" value="Genomic_DNA"/>
</dbReference>
<dbReference type="InterPro" id="IPR036390">
    <property type="entry name" value="WH_DNA-bd_sf"/>
</dbReference>
<evidence type="ECO:0000313" key="3">
    <source>
        <dbReference type="Proteomes" id="UP000319148"/>
    </source>
</evidence>
<evidence type="ECO:0000259" key="1">
    <source>
        <dbReference type="SMART" id="SM00347"/>
    </source>
</evidence>
<evidence type="ECO:0000313" key="2">
    <source>
        <dbReference type="EMBL" id="TPD57276.1"/>
    </source>
</evidence>
<proteinExistence type="predicted"/>
<protein>
    <submittedName>
        <fullName evidence="2">Winged helix DNA-binding protein</fullName>
    </submittedName>
</protein>
<comment type="caution">
    <text evidence="2">The sequence shown here is derived from an EMBL/GenBank/DDBJ whole genome shotgun (WGS) entry which is preliminary data.</text>
</comment>
<dbReference type="SUPFAM" id="SSF46785">
    <property type="entry name" value="Winged helix' DNA-binding domain"/>
    <property type="match status" value="1"/>
</dbReference>
<dbReference type="Pfam" id="PF12802">
    <property type="entry name" value="MarR_2"/>
    <property type="match status" value="1"/>
</dbReference>
<dbReference type="Gene3D" id="1.10.10.10">
    <property type="entry name" value="Winged helix-like DNA-binding domain superfamily/Winged helix DNA-binding domain"/>
    <property type="match status" value="1"/>
</dbReference>
<name>A0A501PBB9_9PROT</name>
<organism evidence="2 3">
    <name type="scientific">Emcibacter nanhaiensis</name>
    <dbReference type="NCBI Taxonomy" id="1505037"/>
    <lineage>
        <taxon>Bacteria</taxon>
        <taxon>Pseudomonadati</taxon>
        <taxon>Pseudomonadota</taxon>
        <taxon>Alphaproteobacteria</taxon>
        <taxon>Emcibacterales</taxon>
        <taxon>Emcibacteraceae</taxon>
        <taxon>Emcibacter</taxon>
    </lineage>
</organism>